<dbReference type="PROSITE" id="PS50004">
    <property type="entry name" value="C2"/>
    <property type="match status" value="1"/>
</dbReference>
<evidence type="ECO:0000313" key="2">
    <source>
        <dbReference type="EMBL" id="KAD5960767.1"/>
    </source>
</evidence>
<comment type="caution">
    <text evidence="2">The sequence shown here is derived from an EMBL/GenBank/DDBJ whole genome shotgun (WGS) entry which is preliminary data.</text>
</comment>
<dbReference type="EMBL" id="SZYD01000006">
    <property type="protein sequence ID" value="KAD5960767.1"/>
    <property type="molecule type" value="Genomic_DNA"/>
</dbReference>
<reference evidence="2 3" key="1">
    <citation type="submission" date="2019-05" db="EMBL/GenBank/DDBJ databases">
        <title>Mikania micrantha, genome provides insights into the molecular mechanism of rapid growth.</title>
        <authorList>
            <person name="Liu B."/>
        </authorList>
    </citation>
    <scope>NUCLEOTIDE SEQUENCE [LARGE SCALE GENOMIC DNA]</scope>
    <source>
        <strain evidence="2">NLD-2019</strain>
        <tissue evidence="2">Leaf</tissue>
    </source>
</reference>
<feature type="domain" description="C2" evidence="1">
    <location>
        <begin position="90"/>
        <end position="207"/>
    </location>
</feature>
<dbReference type="Pfam" id="PF00168">
    <property type="entry name" value="C2"/>
    <property type="match status" value="1"/>
</dbReference>
<sequence length="240" mass="27203">MVYCRCLGYPALVRLSSLKSGFRWPGDGWLWEVADGGWCTRAVVNGKGVGGRDPNFFGVDENEHGWYVAKQNNHQAARSYLPPKPSQVIEFGHDNNSTKLPQAINDYGRGLLVVTIHEGKFISRRERQLYLYVGHENRATKKTEKNEYPIWKEQFTFTVEKPTTTILRLKLLSYPSWYQALSTEENVGSLDISIAEVVKEKHINKLYTIGYGQLLVELLWRPLAGGVGDTVKIHAVHGLN</sequence>
<keyword evidence="3" id="KW-1185">Reference proteome</keyword>
<dbReference type="CDD" id="cd00030">
    <property type="entry name" value="C2"/>
    <property type="match status" value="1"/>
</dbReference>
<evidence type="ECO:0000259" key="1">
    <source>
        <dbReference type="PROSITE" id="PS50004"/>
    </source>
</evidence>
<dbReference type="SUPFAM" id="SSF49562">
    <property type="entry name" value="C2 domain (Calcium/lipid-binding domain, CaLB)"/>
    <property type="match status" value="1"/>
</dbReference>
<dbReference type="AlphaFoldDB" id="A0A5N6P4Y0"/>
<dbReference type="SMART" id="SM00239">
    <property type="entry name" value="C2"/>
    <property type="match status" value="1"/>
</dbReference>
<proteinExistence type="predicted"/>
<organism evidence="2 3">
    <name type="scientific">Mikania micrantha</name>
    <name type="common">bitter vine</name>
    <dbReference type="NCBI Taxonomy" id="192012"/>
    <lineage>
        <taxon>Eukaryota</taxon>
        <taxon>Viridiplantae</taxon>
        <taxon>Streptophyta</taxon>
        <taxon>Embryophyta</taxon>
        <taxon>Tracheophyta</taxon>
        <taxon>Spermatophyta</taxon>
        <taxon>Magnoliopsida</taxon>
        <taxon>eudicotyledons</taxon>
        <taxon>Gunneridae</taxon>
        <taxon>Pentapetalae</taxon>
        <taxon>asterids</taxon>
        <taxon>campanulids</taxon>
        <taxon>Asterales</taxon>
        <taxon>Asteraceae</taxon>
        <taxon>Asteroideae</taxon>
        <taxon>Heliantheae alliance</taxon>
        <taxon>Eupatorieae</taxon>
        <taxon>Mikania</taxon>
    </lineage>
</organism>
<evidence type="ECO:0000313" key="3">
    <source>
        <dbReference type="Proteomes" id="UP000326396"/>
    </source>
</evidence>
<dbReference type="InterPro" id="IPR035892">
    <property type="entry name" value="C2_domain_sf"/>
</dbReference>
<name>A0A5N6P4Y0_9ASTR</name>
<accession>A0A5N6P4Y0</accession>
<gene>
    <name evidence="2" type="ORF">E3N88_12239</name>
</gene>
<dbReference type="Proteomes" id="UP000326396">
    <property type="component" value="Linkage Group LG14"/>
</dbReference>
<dbReference type="Gene3D" id="2.60.40.150">
    <property type="entry name" value="C2 domain"/>
    <property type="match status" value="1"/>
</dbReference>
<dbReference type="InterPro" id="IPR000008">
    <property type="entry name" value="C2_dom"/>
</dbReference>
<protein>
    <recommendedName>
        <fullName evidence="1">C2 domain-containing protein</fullName>
    </recommendedName>
</protein>